<feature type="domain" description="Glycosyl transferase family 1" evidence="1">
    <location>
        <begin position="178"/>
        <end position="330"/>
    </location>
</feature>
<comment type="caution">
    <text evidence="3">The sequence shown here is derived from an EMBL/GenBank/DDBJ whole genome shotgun (WGS) entry which is preliminary data.</text>
</comment>
<feature type="domain" description="Glycosyltransferase subfamily 4-like N-terminal" evidence="2">
    <location>
        <begin position="13"/>
        <end position="168"/>
    </location>
</feature>
<dbReference type="AlphaFoldDB" id="A0A832G325"/>
<protein>
    <submittedName>
        <fullName evidence="3">Glycosyltransferase family 4 protein</fullName>
    </submittedName>
</protein>
<dbReference type="Pfam" id="PF13439">
    <property type="entry name" value="Glyco_transf_4"/>
    <property type="match status" value="1"/>
</dbReference>
<evidence type="ECO:0000259" key="2">
    <source>
        <dbReference type="Pfam" id="PF13439"/>
    </source>
</evidence>
<dbReference type="InterPro" id="IPR001296">
    <property type="entry name" value="Glyco_trans_1"/>
</dbReference>
<organism evidence="3">
    <name type="scientific">Ignavibacterium album</name>
    <dbReference type="NCBI Taxonomy" id="591197"/>
    <lineage>
        <taxon>Bacteria</taxon>
        <taxon>Pseudomonadati</taxon>
        <taxon>Ignavibacteriota</taxon>
        <taxon>Ignavibacteria</taxon>
        <taxon>Ignavibacteriales</taxon>
        <taxon>Ignavibacteriaceae</taxon>
        <taxon>Ignavibacterium</taxon>
    </lineage>
</organism>
<dbReference type="Pfam" id="PF00534">
    <property type="entry name" value="Glycos_transf_1"/>
    <property type="match status" value="1"/>
</dbReference>
<evidence type="ECO:0000313" key="3">
    <source>
        <dbReference type="EMBL" id="HGT48773.1"/>
    </source>
</evidence>
<reference evidence="3" key="1">
    <citation type="journal article" date="2020" name="mSystems">
        <title>Genome- and Community-Level Interaction Insights into Carbon Utilization and Element Cycling Functions of Hydrothermarchaeota in Hydrothermal Sediment.</title>
        <authorList>
            <person name="Zhou Z."/>
            <person name="Liu Y."/>
            <person name="Xu W."/>
            <person name="Pan J."/>
            <person name="Luo Z.H."/>
            <person name="Li M."/>
        </authorList>
    </citation>
    <scope>NUCLEOTIDE SEQUENCE [LARGE SCALE GENOMIC DNA]</scope>
    <source>
        <strain evidence="3">SpSt-500</strain>
    </source>
</reference>
<dbReference type="EMBL" id="DSVI01000019">
    <property type="protein sequence ID" value="HGT48773.1"/>
    <property type="molecule type" value="Genomic_DNA"/>
</dbReference>
<name>A0A832G325_9BACT</name>
<dbReference type="GO" id="GO:0016757">
    <property type="term" value="F:glycosyltransferase activity"/>
    <property type="evidence" value="ECO:0007669"/>
    <property type="project" value="InterPro"/>
</dbReference>
<accession>A0A832G325</accession>
<dbReference type="Gene3D" id="3.40.50.2000">
    <property type="entry name" value="Glycogen Phosphorylase B"/>
    <property type="match status" value="2"/>
</dbReference>
<dbReference type="PANTHER" id="PTHR12526">
    <property type="entry name" value="GLYCOSYLTRANSFERASE"/>
    <property type="match status" value="1"/>
</dbReference>
<proteinExistence type="predicted"/>
<sequence length="354" mass="39753">MNKILIVAPSTKMGGAEQASVNLANGLQSVGKQITYISLFMQEKFFKLNSEIKFIEPENFNIKKLNLIETLLWLRKIIKKENPDAVIVYQKFYSAIVLLALAGTKYRVFISERASPLFKWSTHVSIFNKIVFSLRKPDGVIAQTSIAAEYQQKYYGKKVPIKVIPNIVREVKLFPEIKRENIILAVGRLGDHLKGFDSLIKAISITKNNWELHIAGGDEDGEYLKQMARDLNVLNRIKFLGKVKNMDEVYARAGIFVIPSRSEGFPNALLEAMAAGLPCIAFDFIAGPRDIITDGINGIIIEDGNIDALARAIDELVADPKKRLSLGKNALSVREKFHAKVITNQVLNFIQDYK</sequence>
<dbReference type="CDD" id="cd03820">
    <property type="entry name" value="GT4_AmsD-like"/>
    <property type="match status" value="1"/>
</dbReference>
<keyword evidence="3" id="KW-0808">Transferase</keyword>
<dbReference type="InterPro" id="IPR028098">
    <property type="entry name" value="Glyco_trans_4-like_N"/>
</dbReference>
<dbReference type="PANTHER" id="PTHR12526:SF630">
    <property type="entry name" value="GLYCOSYLTRANSFERASE"/>
    <property type="match status" value="1"/>
</dbReference>
<evidence type="ECO:0000259" key="1">
    <source>
        <dbReference type="Pfam" id="PF00534"/>
    </source>
</evidence>
<gene>
    <name evidence="3" type="ORF">ENS56_12100</name>
</gene>
<dbReference type="SUPFAM" id="SSF53756">
    <property type="entry name" value="UDP-Glycosyltransferase/glycogen phosphorylase"/>
    <property type="match status" value="1"/>
</dbReference>